<dbReference type="KEGG" id="gti:FXF46_05600"/>
<gene>
    <name evidence="1" type="ORF">FXF46_05600</name>
</gene>
<dbReference type="EMBL" id="CP043043">
    <property type="protein sequence ID" value="QEH95809.1"/>
    <property type="molecule type" value="Genomic_DNA"/>
</dbReference>
<dbReference type="Proteomes" id="UP000323560">
    <property type="component" value="Chromosome"/>
</dbReference>
<organism evidence="1 2">
    <name type="scientific">Gluconobacter thailandicus</name>
    <dbReference type="NCBI Taxonomy" id="257438"/>
    <lineage>
        <taxon>Bacteria</taxon>
        <taxon>Pseudomonadati</taxon>
        <taxon>Pseudomonadota</taxon>
        <taxon>Alphaproteobacteria</taxon>
        <taxon>Acetobacterales</taxon>
        <taxon>Acetobacteraceae</taxon>
        <taxon>Gluconobacter</taxon>
    </lineage>
</organism>
<protein>
    <submittedName>
        <fullName evidence="1">Uncharacterized protein</fullName>
    </submittedName>
</protein>
<evidence type="ECO:0000313" key="1">
    <source>
        <dbReference type="EMBL" id="QEH95809.1"/>
    </source>
</evidence>
<name>A0AAP9JHW1_GLUTH</name>
<evidence type="ECO:0000313" key="2">
    <source>
        <dbReference type="Proteomes" id="UP000323560"/>
    </source>
</evidence>
<dbReference type="AlphaFoldDB" id="A0AAP9JHW1"/>
<reference evidence="1 2" key="1">
    <citation type="submission" date="2019-08" db="EMBL/GenBank/DDBJ databases">
        <title>Gluconobacter frateurii HD924 genome.</title>
        <authorList>
            <person name="Liu Y."/>
            <person name="Zhang P."/>
        </authorList>
    </citation>
    <scope>NUCLEOTIDE SEQUENCE [LARGE SCALE GENOMIC DNA]</scope>
    <source>
        <strain evidence="1 2">HD924</strain>
    </source>
</reference>
<accession>A0AAP9JHW1</accession>
<sequence length="72" mass="8808">MRRNFDFGEVYLFTNRSSCFRIIWHSRINISQFVRFFAPLLFFYKNSIFRSVWRGGLKLDINREPMEAHNVD</sequence>
<proteinExistence type="predicted"/>